<keyword evidence="2" id="KW-0479">Metal-binding</keyword>
<evidence type="ECO:0000313" key="7">
    <source>
        <dbReference type="Proteomes" id="UP000501802"/>
    </source>
</evidence>
<feature type="binding site" evidence="2">
    <location>
        <position position="101"/>
    </location>
    <ligand>
        <name>Fe cation</name>
        <dbReference type="ChEBI" id="CHEBI:24875"/>
    </ligand>
</feature>
<dbReference type="RefSeq" id="WP_167208370.1">
    <property type="nucleotide sequence ID" value="NZ_CP050063.1"/>
</dbReference>
<protein>
    <submittedName>
        <fullName evidence="6">Pirin family protein</fullName>
    </submittedName>
</protein>
<evidence type="ECO:0000259" key="4">
    <source>
        <dbReference type="Pfam" id="PF02678"/>
    </source>
</evidence>
<comment type="similarity">
    <text evidence="1 3">Belongs to the pirin family.</text>
</comment>
<reference evidence="6 7" key="1">
    <citation type="submission" date="2020-03" db="EMBL/GenBank/DDBJ databases">
        <authorList>
            <person name="Kim M.K."/>
        </authorList>
    </citation>
    <scope>NUCLEOTIDE SEQUENCE [LARGE SCALE GENOMIC DNA]</scope>
    <source>
        <strain evidence="6 7">BT328</strain>
    </source>
</reference>
<organism evidence="6 7">
    <name type="scientific">Spirosoma aureum</name>
    <dbReference type="NCBI Taxonomy" id="2692134"/>
    <lineage>
        <taxon>Bacteria</taxon>
        <taxon>Pseudomonadati</taxon>
        <taxon>Bacteroidota</taxon>
        <taxon>Cytophagia</taxon>
        <taxon>Cytophagales</taxon>
        <taxon>Cytophagaceae</taxon>
        <taxon>Spirosoma</taxon>
    </lineage>
</organism>
<dbReference type="InterPro" id="IPR011051">
    <property type="entry name" value="RmlC_Cupin_sf"/>
</dbReference>
<dbReference type="Pfam" id="PF02678">
    <property type="entry name" value="Pirin"/>
    <property type="match status" value="1"/>
</dbReference>
<evidence type="ECO:0000313" key="6">
    <source>
        <dbReference type="EMBL" id="QIP13369.1"/>
    </source>
</evidence>
<feature type="domain" description="Pirin N-terminal" evidence="4">
    <location>
        <begin position="54"/>
        <end position="116"/>
    </location>
</feature>
<keyword evidence="2" id="KW-0408">Iron</keyword>
<feature type="binding site" evidence="2">
    <location>
        <position position="99"/>
    </location>
    <ligand>
        <name>Fe cation</name>
        <dbReference type="ChEBI" id="CHEBI:24875"/>
    </ligand>
</feature>
<comment type="cofactor">
    <cofactor evidence="2">
        <name>Fe cation</name>
        <dbReference type="ChEBI" id="CHEBI:24875"/>
    </cofactor>
    <text evidence="2">Binds 1 Fe cation per subunit.</text>
</comment>
<dbReference type="AlphaFoldDB" id="A0A6G9AM07"/>
<dbReference type="Pfam" id="PF05726">
    <property type="entry name" value="Pirin_C"/>
    <property type="match status" value="1"/>
</dbReference>
<dbReference type="InterPro" id="IPR014710">
    <property type="entry name" value="RmlC-like_jellyroll"/>
</dbReference>
<dbReference type="KEGG" id="spib:G8759_12390"/>
<dbReference type="InterPro" id="IPR003829">
    <property type="entry name" value="Pirin_N_dom"/>
</dbReference>
<dbReference type="InterPro" id="IPR008778">
    <property type="entry name" value="Pirin_C_dom"/>
</dbReference>
<name>A0A6G9AM07_9BACT</name>
<dbReference type="GO" id="GO:0046872">
    <property type="term" value="F:metal ion binding"/>
    <property type="evidence" value="ECO:0007669"/>
    <property type="project" value="UniProtKB-KW"/>
</dbReference>
<evidence type="ECO:0000256" key="1">
    <source>
        <dbReference type="ARBA" id="ARBA00008416"/>
    </source>
</evidence>
<feature type="binding site" evidence="2">
    <location>
        <position position="62"/>
    </location>
    <ligand>
        <name>Fe cation</name>
        <dbReference type="ChEBI" id="CHEBI:24875"/>
    </ligand>
</feature>
<proteinExistence type="inferred from homology"/>
<evidence type="ECO:0000259" key="5">
    <source>
        <dbReference type="Pfam" id="PF05726"/>
    </source>
</evidence>
<dbReference type="PIRSF" id="PIRSF006232">
    <property type="entry name" value="Pirin"/>
    <property type="match status" value="1"/>
</dbReference>
<sequence>MIIQRNLANIYTPQAQRGFLGAGHLASPLIQVDFSESDPFIVLMDDRLEKRDEQPAGGPHPHAGFETVSLLLEGEMGDEAYRMNGGDLQLMTAGSGVIHTETIEREANMRLLQLWLTLPKKDRWATPRVQDIPLNHVPSVTDGSVDIKVYSGSLAGVTSPVQNYTPLILADIRLSPHTSTVQYIPAHYTAFLYALEGSVEVGDAMKHLTQDQVGWLDRFANDDALSELRLAAGETGGRVILYAGERQGDEIVSHGPFIGDTQEDIRRLYQDFRQGKLNHISTIPKGQRILY</sequence>
<feature type="domain" description="Pirin C-terminal" evidence="5">
    <location>
        <begin position="170"/>
        <end position="277"/>
    </location>
</feature>
<accession>A0A6G9AM07</accession>
<evidence type="ECO:0000256" key="3">
    <source>
        <dbReference type="RuleBase" id="RU003457"/>
    </source>
</evidence>
<dbReference type="PANTHER" id="PTHR13903:SF8">
    <property type="entry name" value="PIRIN"/>
    <property type="match status" value="1"/>
</dbReference>
<dbReference type="Gene3D" id="2.60.120.10">
    <property type="entry name" value="Jelly Rolls"/>
    <property type="match status" value="2"/>
</dbReference>
<dbReference type="SUPFAM" id="SSF51182">
    <property type="entry name" value="RmlC-like cupins"/>
    <property type="match status" value="1"/>
</dbReference>
<dbReference type="InterPro" id="IPR012093">
    <property type="entry name" value="Pirin"/>
</dbReference>
<dbReference type="EMBL" id="CP050063">
    <property type="protein sequence ID" value="QIP13369.1"/>
    <property type="molecule type" value="Genomic_DNA"/>
</dbReference>
<keyword evidence="7" id="KW-1185">Reference proteome</keyword>
<dbReference type="PANTHER" id="PTHR13903">
    <property type="entry name" value="PIRIN-RELATED"/>
    <property type="match status" value="1"/>
</dbReference>
<dbReference type="CDD" id="cd02247">
    <property type="entry name" value="cupin_pirin_C"/>
    <property type="match status" value="1"/>
</dbReference>
<evidence type="ECO:0000256" key="2">
    <source>
        <dbReference type="PIRSR" id="PIRSR006232-1"/>
    </source>
</evidence>
<gene>
    <name evidence="6" type="ORF">G8759_12390</name>
</gene>
<feature type="binding site" evidence="2">
    <location>
        <position position="60"/>
    </location>
    <ligand>
        <name>Fe cation</name>
        <dbReference type="ChEBI" id="CHEBI:24875"/>
    </ligand>
</feature>
<dbReference type="Proteomes" id="UP000501802">
    <property type="component" value="Chromosome"/>
</dbReference>